<evidence type="ECO:0000259" key="5">
    <source>
        <dbReference type="PROSITE" id="PS51063"/>
    </source>
</evidence>
<keyword evidence="2" id="KW-0238">DNA-binding</keyword>
<evidence type="ECO:0000313" key="6">
    <source>
        <dbReference type="EMBL" id="SFU17601.1"/>
    </source>
</evidence>
<dbReference type="Pfam" id="PF00027">
    <property type="entry name" value="cNMP_binding"/>
    <property type="match status" value="1"/>
</dbReference>
<dbReference type="GO" id="GO:0003700">
    <property type="term" value="F:DNA-binding transcription factor activity"/>
    <property type="evidence" value="ECO:0007669"/>
    <property type="project" value="TreeGrafter"/>
</dbReference>
<evidence type="ECO:0000256" key="3">
    <source>
        <dbReference type="ARBA" id="ARBA00023163"/>
    </source>
</evidence>
<evidence type="ECO:0000313" key="7">
    <source>
        <dbReference type="Proteomes" id="UP000182466"/>
    </source>
</evidence>
<dbReference type="InterPro" id="IPR014710">
    <property type="entry name" value="RmlC-like_jellyroll"/>
</dbReference>
<dbReference type="eggNOG" id="COG0664">
    <property type="taxonomic scope" value="Bacteria"/>
</dbReference>
<evidence type="ECO:0000256" key="2">
    <source>
        <dbReference type="ARBA" id="ARBA00023125"/>
    </source>
</evidence>
<reference evidence="6 7" key="1">
    <citation type="submission" date="2016-10" db="EMBL/GenBank/DDBJ databases">
        <authorList>
            <person name="de Groot N.N."/>
        </authorList>
    </citation>
    <scope>NUCLEOTIDE SEQUENCE [LARGE SCALE GENOMIC DNA]</scope>
    <source>
        <strain evidence="6 7">CGMCC 1.10959</strain>
    </source>
</reference>
<evidence type="ECO:0000259" key="4">
    <source>
        <dbReference type="PROSITE" id="PS50042"/>
    </source>
</evidence>
<dbReference type="Proteomes" id="UP000182466">
    <property type="component" value="Unassembled WGS sequence"/>
</dbReference>
<keyword evidence="1" id="KW-0805">Transcription regulation</keyword>
<feature type="domain" description="HTH crp-type" evidence="5">
    <location>
        <begin position="145"/>
        <end position="213"/>
    </location>
</feature>
<dbReference type="OrthoDB" id="3525895at2"/>
<dbReference type="SUPFAM" id="SSF51206">
    <property type="entry name" value="cAMP-binding domain-like"/>
    <property type="match status" value="1"/>
</dbReference>
<keyword evidence="6" id="KW-0418">Kinase</keyword>
<dbReference type="GO" id="GO:0003677">
    <property type="term" value="F:DNA binding"/>
    <property type="evidence" value="ECO:0007669"/>
    <property type="project" value="UniProtKB-KW"/>
</dbReference>
<dbReference type="SUPFAM" id="SSF46785">
    <property type="entry name" value="Winged helix' DNA-binding domain"/>
    <property type="match status" value="1"/>
</dbReference>
<dbReference type="SMART" id="SM00100">
    <property type="entry name" value="cNMP"/>
    <property type="match status" value="1"/>
</dbReference>
<keyword evidence="6" id="KW-0808">Transferase</keyword>
<dbReference type="Gene3D" id="2.60.120.10">
    <property type="entry name" value="Jelly Rolls"/>
    <property type="match status" value="1"/>
</dbReference>
<proteinExistence type="predicted"/>
<accession>A0A1I7E102</accession>
<name>A0A1I7E102_9RHOB</name>
<dbReference type="STRING" id="999627.SAMN05216236_14028"/>
<dbReference type="InterPro" id="IPR000595">
    <property type="entry name" value="cNMP-bd_dom"/>
</dbReference>
<dbReference type="PANTHER" id="PTHR24567">
    <property type="entry name" value="CRP FAMILY TRANSCRIPTIONAL REGULATORY PROTEIN"/>
    <property type="match status" value="1"/>
</dbReference>
<dbReference type="InterPro" id="IPR036390">
    <property type="entry name" value="WH_DNA-bd_sf"/>
</dbReference>
<dbReference type="PANTHER" id="PTHR24567:SF68">
    <property type="entry name" value="DNA-BINDING TRANSCRIPTIONAL DUAL REGULATOR CRP"/>
    <property type="match status" value="1"/>
</dbReference>
<dbReference type="InterPro" id="IPR018490">
    <property type="entry name" value="cNMP-bd_dom_sf"/>
</dbReference>
<dbReference type="GO" id="GO:0016301">
    <property type="term" value="F:kinase activity"/>
    <property type="evidence" value="ECO:0007669"/>
    <property type="project" value="UniProtKB-KW"/>
</dbReference>
<dbReference type="EMBL" id="FPAW01000040">
    <property type="protein sequence ID" value="SFU17601.1"/>
    <property type="molecule type" value="Genomic_DNA"/>
</dbReference>
<dbReference type="CDD" id="cd00038">
    <property type="entry name" value="CAP_ED"/>
    <property type="match status" value="1"/>
</dbReference>
<sequence length="224" mass="24474">MTAHRMPESGFLSNASADLKKMLANLATEISLAPGEVLFEQGDEGDALYAIITGAVEFSVLALDGRKLTLDVMRPGALFGEITLFEPGGRTATATATEATLLWRVRHPDVLAQIRQRPDLAVDMIHLAGQRMRWMGRQLNEQVFLPLPTRLARKVQHLAPDGAQPPCKLELSQAELAEFVGATREAVSKILSSWKRDGVIQSTRGGLVILDWNALSLLAEPDQI</sequence>
<dbReference type="RefSeq" id="WP_027261118.1">
    <property type="nucleotide sequence ID" value="NZ_FPAW01000040.1"/>
</dbReference>
<dbReference type="InterPro" id="IPR050397">
    <property type="entry name" value="Env_Response_Regulators"/>
</dbReference>
<evidence type="ECO:0000256" key="1">
    <source>
        <dbReference type="ARBA" id="ARBA00023015"/>
    </source>
</evidence>
<dbReference type="GO" id="GO:0005829">
    <property type="term" value="C:cytosol"/>
    <property type="evidence" value="ECO:0007669"/>
    <property type="project" value="TreeGrafter"/>
</dbReference>
<dbReference type="PROSITE" id="PS51063">
    <property type="entry name" value="HTH_CRP_2"/>
    <property type="match status" value="1"/>
</dbReference>
<protein>
    <submittedName>
        <fullName evidence="6">cAMP-binding domain of CRP or a regulatory subunit of cAMP-dependent protein kinases</fullName>
    </submittedName>
</protein>
<organism evidence="6 7">
    <name type="scientific">Sedimentitalea nanhaiensis</name>
    <dbReference type="NCBI Taxonomy" id="999627"/>
    <lineage>
        <taxon>Bacteria</taxon>
        <taxon>Pseudomonadati</taxon>
        <taxon>Pseudomonadota</taxon>
        <taxon>Alphaproteobacteria</taxon>
        <taxon>Rhodobacterales</taxon>
        <taxon>Paracoccaceae</taxon>
        <taxon>Sedimentitalea</taxon>
    </lineage>
</organism>
<gene>
    <name evidence="6" type="ORF">SAMN05216236_14028</name>
</gene>
<dbReference type="Pfam" id="PF13545">
    <property type="entry name" value="HTH_Crp_2"/>
    <property type="match status" value="1"/>
</dbReference>
<keyword evidence="7" id="KW-1185">Reference proteome</keyword>
<dbReference type="InterPro" id="IPR012318">
    <property type="entry name" value="HTH_CRP"/>
</dbReference>
<dbReference type="PRINTS" id="PR00034">
    <property type="entry name" value="HTHCRP"/>
</dbReference>
<feature type="domain" description="Cyclic nucleotide-binding" evidence="4">
    <location>
        <begin position="11"/>
        <end position="105"/>
    </location>
</feature>
<dbReference type="SMART" id="SM00419">
    <property type="entry name" value="HTH_CRP"/>
    <property type="match status" value="1"/>
</dbReference>
<keyword evidence="3" id="KW-0804">Transcription</keyword>
<dbReference type="AlphaFoldDB" id="A0A1I7E102"/>
<dbReference type="PROSITE" id="PS50042">
    <property type="entry name" value="CNMP_BINDING_3"/>
    <property type="match status" value="1"/>
</dbReference>